<feature type="chain" id="PRO_5006130073" description="MucBP domain-containing protein" evidence="4">
    <location>
        <begin position="40"/>
        <end position="1218"/>
    </location>
</feature>
<feature type="domain" description="MucBP" evidence="5">
    <location>
        <begin position="796"/>
        <end position="862"/>
    </location>
</feature>
<comment type="caution">
    <text evidence="6">The sequence shown here is derived from an EMBL/GenBank/DDBJ whole genome shotgun (WGS) entry which is preliminary data.</text>
</comment>
<evidence type="ECO:0000256" key="4">
    <source>
        <dbReference type="SAM" id="SignalP"/>
    </source>
</evidence>
<keyword evidence="1" id="KW-0677">Repeat</keyword>
<evidence type="ECO:0000256" key="2">
    <source>
        <dbReference type="SAM" id="MobiDB-lite"/>
    </source>
</evidence>
<name>A0A0P6S187_9STRE</name>
<feature type="transmembrane region" description="Helical" evidence="3">
    <location>
        <begin position="1194"/>
        <end position="1212"/>
    </location>
</feature>
<evidence type="ECO:0000256" key="1">
    <source>
        <dbReference type="ARBA" id="ARBA00022737"/>
    </source>
</evidence>
<gene>
    <name evidence="6" type="ORF">AKK44_07865</name>
</gene>
<dbReference type="PATRIC" id="fig|119224.3.peg.1323"/>
<evidence type="ECO:0000313" key="6">
    <source>
        <dbReference type="EMBL" id="KPJ21826.1"/>
    </source>
</evidence>
<dbReference type="RefSeq" id="WP_054279228.1">
    <property type="nucleotide sequence ID" value="NZ_LHQM01000045.1"/>
</dbReference>
<keyword evidence="7" id="KW-1185">Reference proteome</keyword>
<dbReference type="NCBIfam" id="TIGR01167">
    <property type="entry name" value="LPXTG_anchor"/>
    <property type="match status" value="1"/>
</dbReference>
<feature type="region of interest" description="Disordered" evidence="2">
    <location>
        <begin position="348"/>
        <end position="373"/>
    </location>
</feature>
<proteinExistence type="predicted"/>
<evidence type="ECO:0000256" key="3">
    <source>
        <dbReference type="SAM" id="Phobius"/>
    </source>
</evidence>
<keyword evidence="3" id="KW-0812">Transmembrane</keyword>
<feature type="region of interest" description="Disordered" evidence="2">
    <location>
        <begin position="1131"/>
        <end position="1152"/>
    </location>
</feature>
<dbReference type="Proteomes" id="UP000049578">
    <property type="component" value="Unassembled WGS sequence"/>
</dbReference>
<dbReference type="Pfam" id="PF06458">
    <property type="entry name" value="MucBP"/>
    <property type="match status" value="2"/>
</dbReference>
<dbReference type="STRING" id="119224.AKK44_07865"/>
<accession>A0A0P6S187</accession>
<feature type="compositionally biased region" description="Basic and acidic residues" evidence="2">
    <location>
        <begin position="348"/>
        <end position="360"/>
    </location>
</feature>
<evidence type="ECO:0000259" key="5">
    <source>
        <dbReference type="Pfam" id="PF06458"/>
    </source>
</evidence>
<organism evidence="6 7">
    <name type="scientific">Streptococcus phocae</name>
    <dbReference type="NCBI Taxonomy" id="119224"/>
    <lineage>
        <taxon>Bacteria</taxon>
        <taxon>Bacillati</taxon>
        <taxon>Bacillota</taxon>
        <taxon>Bacilli</taxon>
        <taxon>Lactobacillales</taxon>
        <taxon>Streptococcaceae</taxon>
        <taxon>Streptococcus</taxon>
    </lineage>
</organism>
<feature type="region of interest" description="Disordered" evidence="2">
    <location>
        <begin position="47"/>
        <end position="80"/>
    </location>
</feature>
<dbReference type="Gene3D" id="3.10.20.320">
    <property type="entry name" value="Putative peptidoglycan bound protein (lpxtg motif)"/>
    <property type="match status" value="1"/>
</dbReference>
<feature type="domain" description="MucBP" evidence="5">
    <location>
        <begin position="1000"/>
        <end position="1058"/>
    </location>
</feature>
<keyword evidence="3" id="KW-0472">Membrane</keyword>
<dbReference type="InterPro" id="IPR009459">
    <property type="entry name" value="MucBP_dom"/>
</dbReference>
<protein>
    <recommendedName>
        <fullName evidence="5">MucBP domain-containing protein</fullName>
    </recommendedName>
</protein>
<feature type="compositionally biased region" description="Polar residues" evidence="2">
    <location>
        <begin position="1133"/>
        <end position="1144"/>
    </location>
</feature>
<dbReference type="EMBL" id="LHQM01000045">
    <property type="protein sequence ID" value="KPJ21826.1"/>
    <property type="molecule type" value="Genomic_DNA"/>
</dbReference>
<keyword evidence="4" id="KW-0732">Signal</keyword>
<reference evidence="6 7" key="1">
    <citation type="submission" date="2015-08" db="EMBL/GenBank/DDBJ databases">
        <title>Genome sequence of Streptococcus phocae subsp. phocae ATCC 51973T isolated from liver specimen obtained from seal.</title>
        <authorList>
            <person name="Avendano-Herrera R."/>
        </authorList>
    </citation>
    <scope>NUCLEOTIDE SEQUENCE [LARGE SCALE GENOMIC DNA]</scope>
    <source>
        <strain evidence="6 7">ATCC 51973</strain>
    </source>
</reference>
<keyword evidence="3" id="KW-1133">Transmembrane helix</keyword>
<sequence length="1218" mass="135787">MFKKETLRFSIRKNKIYGTCSVFLGLALVGMATATSISAEEAIAQPTEQLTPKPVDAPSNSAPATEPAPDPTPPSPVATNVAPSEAVVAEPMMEAADVSALPAETGSTSDLDKSILNDKQSLIWFDYNAATLLTEETPPANGKYTFKHTVLKEGMIFEQEIKDHPFLAGAKIRVEVTALKPFTGTEEFKNRLDKYNNEHPEQKLEISPENMENLSKNMFLWDHNKDKGRISKGAAADIVLRDADRKWSNLFNALNNGVKIDNVDYDKEGIKNSINIPDSVLGSINEAANIGAEFKITLIKADGTSDKVTLIAADAEEANYSEAILFNTKGDGWKKLAEISFEGTISDKKWSKKPGQKELSKPTPIDSTDEDVHTSQVVAISDKHQKGNEEFIELNYLYGKTKEGEEVSFENAKAYAKDKTKLPETWSKPEHISKLITFAKELAVSDAEHWSIDDKETVTRTYYDTLKTRFQDDEIKILRPAHIQTPAVAWISPEADGGLGTQWFGPVLTAQDYRTVPIIYSENTDAFGIYIASTGAQQAIFGILSPGGFQEHHAYVALDFDGSVKDITVKTSDVSVGKNTEQFSTQKQEDDRFTYVSVIDPKTDSKDSITSAVLASDDFKKAVPDTKNYLEGKHANGEVATDNYLPGKKQEVSYLYTKQPGRFQDTHRYYIDYTDANGMVIRREEVIGEKFTNSYQEGFRDEAYTAKETLTGKDGQLAGFAFDEVTQVELLESADNFNTETKETTGNFVAGQLQEVTYHYVKTVRDPESLVGSFQEHHDYYDVTKNFEGDVISRQKNPISHSEELVTGKTSDYYTTEKKEQDGYVFTTITKETNNPVVNPDGSLAQGSFEVDTTKEVTYEYEKAKQPGRFQDTHRYYIDYVDADGTVIRSEEASNLTHTNQVQEDFPGTKTFQAELAEQDDFIFTGISSQNLDQADSFDPTTKVTSGDYVAGQLQTITYDYHKQMRDPKTLVGSFQENHIYQTINDMGEVVSVDMTSHGQEISGTPNETYQTSKIDKDGYTFVRLEQAIENPTVNSDGSLAQGQFVSGKKQEITYVYQRLLVTTVESNPIDFDFDMTQPGETGAADIIEEIIESGTVIELDYPSQFEVSGSNDGTVEIDEHSLIIDFEESTQEEVSGQNTGLQTTEEDTYQESIPHQETHEEVVHEHKTHDDTIPKNSMQQEVTLPETGDSTGIVEWMGSFVLSALALVYVFDKKKKH</sequence>
<dbReference type="AlphaFoldDB" id="A0A0P6S187"/>
<feature type="compositionally biased region" description="Pro residues" evidence="2">
    <location>
        <begin position="66"/>
        <end position="76"/>
    </location>
</feature>
<evidence type="ECO:0000313" key="7">
    <source>
        <dbReference type="Proteomes" id="UP000049578"/>
    </source>
</evidence>
<feature type="signal peptide" evidence="4">
    <location>
        <begin position="1"/>
        <end position="39"/>
    </location>
</feature>